<organism evidence="7 8">
    <name type="scientific">Dibothriocephalus latus</name>
    <name type="common">Fish tapeworm</name>
    <name type="synonym">Diphyllobothrium latum</name>
    <dbReference type="NCBI Taxonomy" id="60516"/>
    <lineage>
        <taxon>Eukaryota</taxon>
        <taxon>Metazoa</taxon>
        <taxon>Spiralia</taxon>
        <taxon>Lophotrochozoa</taxon>
        <taxon>Platyhelminthes</taxon>
        <taxon>Cestoda</taxon>
        <taxon>Eucestoda</taxon>
        <taxon>Diphyllobothriidea</taxon>
        <taxon>Diphyllobothriidae</taxon>
        <taxon>Dibothriocephalus</taxon>
    </lineage>
</organism>
<evidence type="ECO:0000256" key="1">
    <source>
        <dbReference type="ARBA" id="ARBA00022853"/>
    </source>
</evidence>
<dbReference type="AlphaFoldDB" id="A0A3P7PY85"/>
<dbReference type="PROSITE" id="PS51526">
    <property type="entry name" value="RFX_DBD"/>
    <property type="match status" value="1"/>
</dbReference>
<evidence type="ECO:0000313" key="8">
    <source>
        <dbReference type="Proteomes" id="UP000281553"/>
    </source>
</evidence>
<evidence type="ECO:0000259" key="6">
    <source>
        <dbReference type="PROSITE" id="PS51526"/>
    </source>
</evidence>
<gene>
    <name evidence="7" type="ORF">DILT_LOCUS14487</name>
</gene>
<dbReference type="PANTHER" id="PTHR22970">
    <property type="entry name" value="AT-RICH INTERACTIVE DOMAIN-CONTAINING PROTEIN 2"/>
    <property type="match status" value="1"/>
</dbReference>
<dbReference type="PANTHER" id="PTHR22970:SF14">
    <property type="entry name" value="AT-RICH INTERACTIVE DOMAIN-CONTAINING PROTEIN 2"/>
    <property type="match status" value="1"/>
</dbReference>
<accession>A0A3P7PY85</accession>
<keyword evidence="4" id="KW-0539">Nucleus</keyword>
<evidence type="ECO:0000256" key="3">
    <source>
        <dbReference type="ARBA" id="ARBA00023163"/>
    </source>
</evidence>
<dbReference type="EMBL" id="UYRU01074495">
    <property type="protein sequence ID" value="VDN24692.1"/>
    <property type="molecule type" value="Genomic_DNA"/>
</dbReference>
<name>A0A3P7PY85_DIBLA</name>
<evidence type="ECO:0000256" key="5">
    <source>
        <dbReference type="SAM" id="MobiDB-lite"/>
    </source>
</evidence>
<proteinExistence type="predicted"/>
<dbReference type="InterPro" id="IPR052406">
    <property type="entry name" value="Chromatin_Remodeling_Comp"/>
</dbReference>
<dbReference type="GO" id="GO:0003677">
    <property type="term" value="F:DNA binding"/>
    <property type="evidence" value="ECO:0007669"/>
    <property type="project" value="InterPro"/>
</dbReference>
<dbReference type="OrthoDB" id="338531at2759"/>
<feature type="domain" description="RFX-type winged-helix" evidence="6">
    <location>
        <begin position="436"/>
        <end position="514"/>
    </location>
</feature>
<feature type="region of interest" description="Disordered" evidence="5">
    <location>
        <begin position="233"/>
        <end position="253"/>
    </location>
</feature>
<dbReference type="GO" id="GO:0006325">
    <property type="term" value="P:chromatin organization"/>
    <property type="evidence" value="ECO:0007669"/>
    <property type="project" value="UniProtKB-KW"/>
</dbReference>
<dbReference type="Pfam" id="PF02257">
    <property type="entry name" value="RFX_DNA_binding"/>
    <property type="match status" value="1"/>
</dbReference>
<evidence type="ECO:0000256" key="4">
    <source>
        <dbReference type="ARBA" id="ARBA00023242"/>
    </source>
</evidence>
<keyword evidence="3" id="KW-0804">Transcription</keyword>
<dbReference type="Gene3D" id="1.10.10.10">
    <property type="entry name" value="Winged helix-like DNA-binding domain superfamily/Winged helix DNA-binding domain"/>
    <property type="match status" value="1"/>
</dbReference>
<evidence type="ECO:0000313" key="7">
    <source>
        <dbReference type="EMBL" id="VDN24692.1"/>
    </source>
</evidence>
<keyword evidence="8" id="KW-1185">Reference proteome</keyword>
<protein>
    <recommendedName>
        <fullName evidence="6">RFX-type winged-helix domain-containing protein</fullName>
    </recommendedName>
</protein>
<feature type="region of interest" description="Disordered" evidence="5">
    <location>
        <begin position="299"/>
        <end position="330"/>
    </location>
</feature>
<dbReference type="InterPro" id="IPR003150">
    <property type="entry name" value="DNA-bd_RFX"/>
</dbReference>
<keyword evidence="1" id="KW-0156">Chromatin regulator</keyword>
<feature type="compositionally biased region" description="Polar residues" evidence="5">
    <location>
        <begin position="233"/>
        <end position="244"/>
    </location>
</feature>
<dbReference type="Proteomes" id="UP000281553">
    <property type="component" value="Unassembled WGS sequence"/>
</dbReference>
<reference evidence="7 8" key="1">
    <citation type="submission" date="2018-11" db="EMBL/GenBank/DDBJ databases">
        <authorList>
            <consortium name="Pathogen Informatics"/>
        </authorList>
    </citation>
    <scope>NUCLEOTIDE SEQUENCE [LARGE SCALE GENOMIC DNA]</scope>
</reference>
<feature type="region of interest" description="Disordered" evidence="5">
    <location>
        <begin position="377"/>
        <end position="413"/>
    </location>
</feature>
<sequence>MPSVLELQDTMSYYDVEGYRVQLIATVFRNLVVNSSINSAILGQDPDVLRFVCLCIYSRHNSLHQLGLDILSFLHFPVVGTLVPVLKRLLDELLHSPDRVDVARGLRILRHLCESPLSSQQDVISGPGVVRRSYVIDACSRNFSFLLTLPASVYSALMRIIYLRDLHLLILALDAVFALSSQGPLLCKLLLGQTDETFFLDTLIAHLTFEPQSFGSESLIRMRVMQVPGMSLPSTTSSVKTTASRSKDHLPELSKSTKFVPMNDLTSGLLLAPLPQPPTGCFAVPVSIAKSVRPIGITNEPEVPDAPSKKTNAAPRVSLPPTTQWTTSSTAAASVTSTSQAPIVLTSQASSLVAPVVCYTSESTSSLVTTHHAVLPSQAKVSKPTPPQSLAEPPVVAVNGKPQPALSKSCETKGAKTQATSGPIYVDAPKDRREFAMFWLNKNYQVHPQSSFPRVQIYADYQKAHQQNLIPGSALSAGEFHVVIKSMFPLVDQVKVLVPNGNVEIHYNKLKHVDAPEPLEQALAHPVAASVLLYRLLMSLYGKKSCLLGLITRRNRGAVAPGRKPLNQLFGERAYTCLRTRYQSHS</sequence>
<dbReference type="InterPro" id="IPR036388">
    <property type="entry name" value="WH-like_DNA-bd_sf"/>
</dbReference>
<dbReference type="GO" id="GO:0006355">
    <property type="term" value="P:regulation of DNA-templated transcription"/>
    <property type="evidence" value="ECO:0007669"/>
    <property type="project" value="InterPro"/>
</dbReference>
<evidence type="ECO:0000256" key="2">
    <source>
        <dbReference type="ARBA" id="ARBA00023015"/>
    </source>
</evidence>
<feature type="non-terminal residue" evidence="7">
    <location>
        <position position="586"/>
    </location>
</feature>
<keyword evidence="2" id="KW-0805">Transcription regulation</keyword>